<evidence type="ECO:0000256" key="1">
    <source>
        <dbReference type="ARBA" id="ARBA00004604"/>
    </source>
</evidence>
<dbReference type="GeneID" id="19324580"/>
<feature type="compositionally biased region" description="Acidic residues" evidence="8">
    <location>
        <begin position="171"/>
        <end position="187"/>
    </location>
</feature>
<evidence type="ECO:0000256" key="7">
    <source>
        <dbReference type="PIRNR" id="PIRNR017300"/>
    </source>
</evidence>
<evidence type="ECO:0000256" key="2">
    <source>
        <dbReference type="ARBA" id="ARBA00022517"/>
    </source>
</evidence>
<dbReference type="eggNOG" id="KOG2600">
    <property type="taxonomic scope" value="Eukaryota"/>
</dbReference>
<dbReference type="GO" id="GO:0034457">
    <property type="term" value="C:Mpp10 complex"/>
    <property type="evidence" value="ECO:0007669"/>
    <property type="project" value="UniProtKB-UniRule"/>
</dbReference>
<dbReference type="Proteomes" id="UP000014074">
    <property type="component" value="Unassembled WGS sequence"/>
</dbReference>
<dbReference type="PANTHER" id="PTHR17039">
    <property type="entry name" value="U3 SMALL NUCLEOLAR RIBONUCLEOPROTEIN PROTEIN MPP10"/>
    <property type="match status" value="1"/>
</dbReference>
<dbReference type="KEGG" id="tmn:UCRPA7_4158"/>
<dbReference type="InterPro" id="IPR012173">
    <property type="entry name" value="Mpp10"/>
</dbReference>
<keyword evidence="5 7" id="KW-0687">Ribonucleoprotein</keyword>
<evidence type="ECO:0000256" key="3">
    <source>
        <dbReference type="ARBA" id="ARBA00022552"/>
    </source>
</evidence>
<evidence type="ECO:0000256" key="6">
    <source>
        <dbReference type="ARBA" id="ARBA00029455"/>
    </source>
</evidence>
<dbReference type="GO" id="GO:0006364">
    <property type="term" value="P:rRNA processing"/>
    <property type="evidence" value="ECO:0007669"/>
    <property type="project" value="UniProtKB-KW"/>
</dbReference>
<comment type="function">
    <text evidence="7">Involved in nucleolar processing of pre-18S ribosomal RNA.</text>
</comment>
<dbReference type="PIRSF" id="PIRSF017300">
    <property type="entry name" value="snoRNP_Mpp10"/>
    <property type="match status" value="1"/>
</dbReference>
<feature type="compositionally biased region" description="Acidic residues" evidence="8">
    <location>
        <begin position="340"/>
        <end position="350"/>
    </location>
</feature>
<keyword evidence="10" id="KW-1185">Reference proteome</keyword>
<evidence type="ECO:0000313" key="9">
    <source>
        <dbReference type="EMBL" id="EOO00333.1"/>
    </source>
</evidence>
<dbReference type="HOGENOM" id="CLU_011271_1_0_1"/>
<feature type="region of interest" description="Disordered" evidence="8">
    <location>
        <begin position="628"/>
        <end position="716"/>
    </location>
</feature>
<sequence length="747" mass="82272">MAGDGSTSSSLTSTSHTLTHAPGIMSLAAAGTASSAVDLSAMAALLDTIRPSNRHAFLQPSASIPSASLQLAKVTLDSFAGQVSDEQQQQLREAKKRKREGGLDRSEVLKIRKVHVDGFETGQVWQQAKRIISSALSQSNEVLRELEENNEIETETNGVNGDAKMLEFGEDGFEVGSGDEDSTDADSESGSSGSDEDSADEESDEVGSFDIDDAAEELEDDAEEDGDQNEESEGDLNAPDEEFVEDPNGLNDGFFSIDDFNKQTQWFEEQDAKADPYTDQVSDEEDLDWHADPMSVASTSRQASKSKKAVEEEDELPLDEDEDDDEEAGPTFGDMRLDAPEGESEDEFGDDVGNGLDDGLDLTANDIFYKDFFAPPPRKLKKGDKPRKRPEPPRAELDDRDVDRAMADVRRDLFEDLSERSDSEDALSDVSAGDPRSRRSAHERKQAKLAEEIRRLESELVAKRAWTLSGEAAAADRPMNSLLEEDLEFEHIGKPVPVITEEVSEDIEALIKRRIIAGEFDELIRRRPNADVPTDTRRGLIELDDSKAQKSLAEIYEEEHVKNANPDTYVSKADEKLRKEEKEIEQMWKELSAKLDALSSWHYKPKPAAPSLTVVADVATISMEDAQPTTAQGVSGGESMIAPQEVYNPSKETAEKGEVVAKSGLPIAKQELSREDKVRRRRREKERQKKSGEQGQPISKKAQEKKDTMADLKKGGVKVINRKGEVLDMEGNKAQAAKTVGSGSYKL</sequence>
<gene>
    <name evidence="9" type="ORF">UCRPA7_4158</name>
</gene>
<accession>R8BLU6</accession>
<feature type="compositionally biased region" description="Basic and acidic residues" evidence="8">
    <location>
        <begin position="389"/>
        <end position="423"/>
    </location>
</feature>
<dbReference type="EMBL" id="KB933099">
    <property type="protein sequence ID" value="EOO00333.1"/>
    <property type="molecule type" value="Genomic_DNA"/>
</dbReference>
<dbReference type="RefSeq" id="XP_007914893.1">
    <property type="nucleotide sequence ID" value="XM_007916702.1"/>
</dbReference>
<feature type="compositionally biased region" description="Acidic residues" evidence="8">
    <location>
        <begin position="194"/>
        <end position="245"/>
    </location>
</feature>
<feature type="compositionally biased region" description="Basic residues" evidence="8">
    <location>
        <begin position="378"/>
        <end position="388"/>
    </location>
</feature>
<dbReference type="Pfam" id="PF04006">
    <property type="entry name" value="Mpp10"/>
    <property type="match status" value="1"/>
</dbReference>
<dbReference type="PANTHER" id="PTHR17039:SF0">
    <property type="entry name" value="U3 SMALL NUCLEOLAR RIBONUCLEOPROTEIN PROTEIN MPP10"/>
    <property type="match status" value="1"/>
</dbReference>
<protein>
    <recommendedName>
        <fullName evidence="7">U3 small nucleolar ribonucleoprotein protein MPP10</fullName>
    </recommendedName>
</protein>
<keyword evidence="2 7" id="KW-0690">Ribosome biogenesis</keyword>
<proteinExistence type="inferred from homology"/>
<keyword evidence="3 7" id="KW-0698">rRNA processing</keyword>
<dbReference type="GO" id="GO:0032040">
    <property type="term" value="C:small-subunit processome"/>
    <property type="evidence" value="ECO:0007669"/>
    <property type="project" value="TreeGrafter"/>
</dbReference>
<comment type="similarity">
    <text evidence="6 7">Belongs to the MPP10 family.</text>
</comment>
<name>R8BLU6_PHAM7</name>
<feature type="compositionally biased region" description="Basic and acidic residues" evidence="8">
    <location>
        <begin position="701"/>
        <end position="714"/>
    </location>
</feature>
<evidence type="ECO:0000256" key="8">
    <source>
        <dbReference type="SAM" id="MobiDB-lite"/>
    </source>
</evidence>
<evidence type="ECO:0000256" key="4">
    <source>
        <dbReference type="ARBA" id="ARBA00023242"/>
    </source>
</evidence>
<reference evidence="10" key="1">
    <citation type="journal article" date="2013" name="Genome Announc.">
        <title>Draft genome sequence of the ascomycete Phaeoacremonium aleophilum strain UCR-PA7, a causal agent of the esca disease complex in grapevines.</title>
        <authorList>
            <person name="Blanco-Ulate B."/>
            <person name="Rolshausen P."/>
            <person name="Cantu D."/>
        </authorList>
    </citation>
    <scope>NUCLEOTIDE SEQUENCE [LARGE SCALE GENOMIC DNA]</scope>
    <source>
        <strain evidence="10">UCR-PA7</strain>
    </source>
</reference>
<keyword evidence="4 7" id="KW-0539">Nucleus</keyword>
<dbReference type="AlphaFoldDB" id="R8BLU6"/>
<organism evidence="9 10">
    <name type="scientific">Phaeoacremonium minimum (strain UCR-PA7)</name>
    <name type="common">Esca disease fungus</name>
    <name type="synonym">Togninia minima</name>
    <dbReference type="NCBI Taxonomy" id="1286976"/>
    <lineage>
        <taxon>Eukaryota</taxon>
        <taxon>Fungi</taxon>
        <taxon>Dikarya</taxon>
        <taxon>Ascomycota</taxon>
        <taxon>Pezizomycotina</taxon>
        <taxon>Sordariomycetes</taxon>
        <taxon>Sordariomycetidae</taxon>
        <taxon>Togniniales</taxon>
        <taxon>Togniniaceae</taxon>
        <taxon>Phaeoacremonium</taxon>
    </lineage>
</organism>
<feature type="region of interest" description="Disordered" evidence="8">
    <location>
        <begin position="373"/>
        <end position="447"/>
    </location>
</feature>
<comment type="subcellular location">
    <subcellularLocation>
        <location evidence="1 7">Nucleus</location>
        <location evidence="1 7">Nucleolus</location>
    </subcellularLocation>
</comment>
<dbReference type="GO" id="GO:0005732">
    <property type="term" value="C:sno(s)RNA-containing ribonucleoprotein complex"/>
    <property type="evidence" value="ECO:0007669"/>
    <property type="project" value="UniProtKB-UniRule"/>
</dbReference>
<evidence type="ECO:0000256" key="5">
    <source>
        <dbReference type="ARBA" id="ARBA00023274"/>
    </source>
</evidence>
<feature type="compositionally biased region" description="Acidic residues" evidence="8">
    <location>
        <begin position="311"/>
        <end position="328"/>
    </location>
</feature>
<feature type="region of interest" description="Disordered" evidence="8">
    <location>
        <begin position="171"/>
        <end position="360"/>
    </location>
</feature>
<evidence type="ECO:0000313" key="10">
    <source>
        <dbReference type="Proteomes" id="UP000014074"/>
    </source>
</evidence>
<dbReference type="OrthoDB" id="445326at2759"/>